<dbReference type="Proteomes" id="UP001054837">
    <property type="component" value="Unassembled WGS sequence"/>
</dbReference>
<dbReference type="InterPro" id="IPR000742">
    <property type="entry name" value="EGF"/>
</dbReference>
<evidence type="ECO:0000259" key="1">
    <source>
        <dbReference type="PROSITE" id="PS00022"/>
    </source>
</evidence>
<gene>
    <name evidence="2" type="ORF">CDAR_467471</name>
</gene>
<dbReference type="AlphaFoldDB" id="A0AAV4RU80"/>
<evidence type="ECO:0000313" key="3">
    <source>
        <dbReference type="Proteomes" id="UP001054837"/>
    </source>
</evidence>
<dbReference type="Pfam" id="PF23106">
    <property type="entry name" value="EGF_Teneurin"/>
    <property type="match status" value="1"/>
</dbReference>
<dbReference type="EMBL" id="BPLQ01006612">
    <property type="protein sequence ID" value="GIY23951.1"/>
    <property type="molecule type" value="Genomic_DNA"/>
</dbReference>
<dbReference type="Gene3D" id="2.60.120.260">
    <property type="entry name" value="Galactose-binding domain-like"/>
    <property type="match status" value="1"/>
</dbReference>
<dbReference type="PROSITE" id="PS00022">
    <property type="entry name" value="EGF_1"/>
    <property type="match status" value="1"/>
</dbReference>
<name>A0AAV4RU80_9ARAC</name>
<evidence type="ECO:0000313" key="2">
    <source>
        <dbReference type="EMBL" id="GIY23951.1"/>
    </source>
</evidence>
<sequence length="125" mass="13852">MSSATIENHRPFIDPKWLWDQHSEAEPSRDQCGMRLSDTSTIKVCATLQFYLNPFIGFGPTIIEIPLTCPNACHDHGNCHLGKCHCFPGYIGPDCADRCIGEEFSSVTDACEKSSWKSPSLISSD</sequence>
<keyword evidence="3" id="KW-1185">Reference proteome</keyword>
<protein>
    <recommendedName>
        <fullName evidence="1">EGF-like domain-containing protein</fullName>
    </recommendedName>
</protein>
<proteinExistence type="predicted"/>
<organism evidence="2 3">
    <name type="scientific">Caerostris darwini</name>
    <dbReference type="NCBI Taxonomy" id="1538125"/>
    <lineage>
        <taxon>Eukaryota</taxon>
        <taxon>Metazoa</taxon>
        <taxon>Ecdysozoa</taxon>
        <taxon>Arthropoda</taxon>
        <taxon>Chelicerata</taxon>
        <taxon>Arachnida</taxon>
        <taxon>Araneae</taxon>
        <taxon>Araneomorphae</taxon>
        <taxon>Entelegynae</taxon>
        <taxon>Araneoidea</taxon>
        <taxon>Araneidae</taxon>
        <taxon>Caerostris</taxon>
    </lineage>
</organism>
<reference evidence="2 3" key="1">
    <citation type="submission" date="2021-06" db="EMBL/GenBank/DDBJ databases">
        <title>Caerostris darwini draft genome.</title>
        <authorList>
            <person name="Kono N."/>
            <person name="Arakawa K."/>
        </authorList>
    </citation>
    <scope>NUCLEOTIDE SEQUENCE [LARGE SCALE GENOMIC DNA]</scope>
</reference>
<comment type="caution">
    <text evidence="2">The sequence shown here is derived from an EMBL/GenBank/DDBJ whole genome shotgun (WGS) entry which is preliminary data.</text>
</comment>
<accession>A0AAV4RU80</accession>
<feature type="domain" description="EGF-like" evidence="1">
    <location>
        <begin position="84"/>
        <end position="95"/>
    </location>
</feature>
<dbReference type="FunFam" id="2.10.25.10:FF:000026">
    <property type="entry name" value="Teneurin transmembrane protein 2"/>
    <property type="match status" value="1"/>
</dbReference>